<organism evidence="1 2">
    <name type="scientific">Chlamydia caviae (strain ATCC VR-813 / DSM 19441 / 03DC25 / GPIC)</name>
    <name type="common">Chlamydophila caviae</name>
    <dbReference type="NCBI Taxonomy" id="227941"/>
    <lineage>
        <taxon>Bacteria</taxon>
        <taxon>Pseudomonadati</taxon>
        <taxon>Chlamydiota</taxon>
        <taxon>Chlamydiia</taxon>
        <taxon>Chlamydiales</taxon>
        <taxon>Chlamydiaceae</taxon>
        <taxon>Chlamydia/Chlamydophila group</taxon>
        <taxon>Chlamydia</taxon>
    </lineage>
</organism>
<accession>Q822P4</accession>
<sequence>METKKIREFLIASKIKNNRQNQSISELFIS</sequence>
<proteinExistence type="predicted"/>
<reference evidence="1 2" key="1">
    <citation type="journal article" date="2003" name="Nucleic Acids Res.">
        <title>Genome sequence of Chlamydophila caviae (Chlamydia psittaci GPIC): examining the role of niche-specific genes in the evolution of the Chlamydiaceae.</title>
        <authorList>
            <person name="Read T.D."/>
            <person name="Myers G.S.A."/>
            <person name="Brunham R.C."/>
            <person name="Nelson W.C."/>
            <person name="Paulsen I.T."/>
            <person name="Heidelberg J.F."/>
            <person name="Holtzapple E.K."/>
            <person name="Khouri H.M."/>
            <person name="Federova N.B."/>
            <person name="Carty H.A."/>
            <person name="Umayam L.A."/>
            <person name="Haft D.H."/>
            <person name="Peterson J.D."/>
            <person name="Beanan M.J."/>
            <person name="White O."/>
            <person name="Salzberg S.L."/>
            <person name="Hsia R.-C."/>
            <person name="McClarty G."/>
            <person name="Rank R.G."/>
            <person name="Bavoil P.M."/>
            <person name="Fraser C.M."/>
        </authorList>
    </citation>
    <scope>NUCLEOTIDE SEQUENCE [LARGE SCALE GENOMIC DNA]</scope>
    <source>
        <strain evidence="2">ATCC VR-813 / DSM 19441 / 03DC25 / GPIC</strain>
    </source>
</reference>
<protein>
    <submittedName>
        <fullName evidence="1">Uncharacterized protein</fullName>
    </submittedName>
</protein>
<dbReference type="Proteomes" id="UP000002193">
    <property type="component" value="Chromosome"/>
</dbReference>
<evidence type="ECO:0000313" key="2">
    <source>
        <dbReference type="Proteomes" id="UP000002193"/>
    </source>
</evidence>
<dbReference type="KEGG" id="cca:CCA_00635"/>
<name>Q822P4_CHLCV</name>
<dbReference type="HOGENOM" id="CLU_3402778_0_0_0"/>
<keyword evidence="2" id="KW-1185">Reference proteome</keyword>
<dbReference type="AlphaFoldDB" id="Q822P4"/>
<gene>
    <name evidence="1" type="ordered locus">CCA_00635</name>
</gene>
<evidence type="ECO:0000313" key="1">
    <source>
        <dbReference type="EMBL" id="AAP05377.1"/>
    </source>
</evidence>
<dbReference type="EMBL" id="AE015925">
    <property type="protein sequence ID" value="AAP05377.1"/>
    <property type="molecule type" value="Genomic_DNA"/>
</dbReference>